<dbReference type="Proteomes" id="UP000238164">
    <property type="component" value="Chromosome 1"/>
</dbReference>
<reference evidence="2 3" key="1">
    <citation type="submission" date="2018-02" db="EMBL/GenBank/DDBJ databases">
        <authorList>
            <person name="Cohen D.B."/>
            <person name="Kent A.D."/>
        </authorList>
    </citation>
    <scope>NUCLEOTIDE SEQUENCE [LARGE SCALE GENOMIC DNA]</scope>
    <source>
        <strain evidence="2">1</strain>
    </source>
</reference>
<name>A0A2N9JMT6_9ACTN</name>
<proteinExistence type="predicted"/>
<feature type="compositionally biased region" description="Basic residues" evidence="1">
    <location>
        <begin position="40"/>
        <end position="59"/>
    </location>
</feature>
<protein>
    <submittedName>
        <fullName evidence="2">Uncharacterized protein</fullName>
    </submittedName>
</protein>
<keyword evidence="3" id="KW-1185">Reference proteome</keyword>
<dbReference type="KEGG" id="mgg:MPLG2_3882"/>
<organism evidence="2 3">
    <name type="scientific">Micropruina glycogenica</name>
    <dbReference type="NCBI Taxonomy" id="75385"/>
    <lineage>
        <taxon>Bacteria</taxon>
        <taxon>Bacillati</taxon>
        <taxon>Actinomycetota</taxon>
        <taxon>Actinomycetes</taxon>
        <taxon>Propionibacteriales</taxon>
        <taxon>Nocardioidaceae</taxon>
        <taxon>Micropruina</taxon>
    </lineage>
</organism>
<evidence type="ECO:0000256" key="1">
    <source>
        <dbReference type="SAM" id="MobiDB-lite"/>
    </source>
</evidence>
<evidence type="ECO:0000313" key="2">
    <source>
        <dbReference type="EMBL" id="SPD88912.1"/>
    </source>
</evidence>
<dbReference type="AlphaFoldDB" id="A0A2N9JMT6"/>
<evidence type="ECO:0000313" key="3">
    <source>
        <dbReference type="Proteomes" id="UP000238164"/>
    </source>
</evidence>
<sequence length="82" mass="8779">MASTSIPATAPSETPSRLVCWSLPVELGEVLIGSTPAHQGRQHRHVGAHRAMVHRRSAGRRPSPMTAGRTVRLRGSRGVGVH</sequence>
<accession>A0A2N9JMT6</accession>
<feature type="region of interest" description="Disordered" evidence="1">
    <location>
        <begin position="36"/>
        <end position="82"/>
    </location>
</feature>
<dbReference type="EMBL" id="LT985188">
    <property type="protein sequence ID" value="SPD88912.1"/>
    <property type="molecule type" value="Genomic_DNA"/>
</dbReference>
<gene>
    <name evidence="2" type="ORF">MPLG2_3882</name>
</gene>